<organism evidence="2 3">
    <name type="scientific">Turnera subulata</name>
    <dbReference type="NCBI Taxonomy" id="218843"/>
    <lineage>
        <taxon>Eukaryota</taxon>
        <taxon>Viridiplantae</taxon>
        <taxon>Streptophyta</taxon>
        <taxon>Embryophyta</taxon>
        <taxon>Tracheophyta</taxon>
        <taxon>Spermatophyta</taxon>
        <taxon>Magnoliopsida</taxon>
        <taxon>eudicotyledons</taxon>
        <taxon>Gunneridae</taxon>
        <taxon>Pentapetalae</taxon>
        <taxon>rosids</taxon>
        <taxon>fabids</taxon>
        <taxon>Malpighiales</taxon>
        <taxon>Passifloraceae</taxon>
        <taxon>Turnera</taxon>
    </lineage>
</organism>
<dbReference type="EMBL" id="JAKUCV010000905">
    <property type="protein sequence ID" value="KAJ4848430.1"/>
    <property type="molecule type" value="Genomic_DNA"/>
</dbReference>
<dbReference type="Proteomes" id="UP001141552">
    <property type="component" value="Unassembled WGS sequence"/>
</dbReference>
<gene>
    <name evidence="2" type="ORF">Tsubulata_020628</name>
</gene>
<reference evidence="2" key="2">
    <citation type="journal article" date="2023" name="Plants (Basel)">
        <title>Annotation of the Turnera subulata (Passifloraceae) Draft Genome Reveals the S-Locus Evolved after the Divergence of Turneroideae from Passifloroideae in a Stepwise Manner.</title>
        <authorList>
            <person name="Henning P.M."/>
            <person name="Roalson E.H."/>
            <person name="Mir W."/>
            <person name="McCubbin A.G."/>
            <person name="Shore J.S."/>
        </authorList>
    </citation>
    <scope>NUCLEOTIDE SEQUENCE</scope>
    <source>
        <strain evidence="2">F60SS</strain>
    </source>
</reference>
<reference evidence="2" key="1">
    <citation type="submission" date="2022-02" db="EMBL/GenBank/DDBJ databases">
        <authorList>
            <person name="Henning P.M."/>
            <person name="McCubbin A.G."/>
            <person name="Shore J.S."/>
        </authorList>
    </citation>
    <scope>NUCLEOTIDE SEQUENCE</scope>
    <source>
        <strain evidence="2">F60SS</strain>
        <tissue evidence="2">Leaves</tissue>
    </source>
</reference>
<proteinExistence type="predicted"/>
<feature type="region of interest" description="Disordered" evidence="1">
    <location>
        <begin position="69"/>
        <end position="121"/>
    </location>
</feature>
<accession>A0A9Q0JPU7</accession>
<evidence type="ECO:0000256" key="1">
    <source>
        <dbReference type="SAM" id="MobiDB-lite"/>
    </source>
</evidence>
<evidence type="ECO:0000313" key="3">
    <source>
        <dbReference type="Proteomes" id="UP001141552"/>
    </source>
</evidence>
<dbReference type="AlphaFoldDB" id="A0A9Q0JPU7"/>
<evidence type="ECO:0000313" key="2">
    <source>
        <dbReference type="EMBL" id="KAJ4848430.1"/>
    </source>
</evidence>
<name>A0A9Q0JPU7_9ROSI</name>
<keyword evidence="3" id="KW-1185">Reference proteome</keyword>
<protein>
    <recommendedName>
        <fullName evidence="4">Hexosyltransferase</fullName>
    </recommendedName>
</protein>
<evidence type="ECO:0008006" key="4">
    <source>
        <dbReference type="Google" id="ProtNLM"/>
    </source>
</evidence>
<feature type="compositionally biased region" description="Acidic residues" evidence="1">
    <location>
        <begin position="79"/>
        <end position="89"/>
    </location>
</feature>
<comment type="caution">
    <text evidence="2">The sequence shown here is derived from an EMBL/GenBank/DDBJ whole genome shotgun (WGS) entry which is preliminary data.</text>
</comment>
<sequence>MNVGFVQVINDSDVSLGSWFIGLDVEHINNRSLCCGTHSIVSGRLKRGIRVLHYLTGAAVEFAVGGENGRGTLGKGIVEDADLGAEAETPESSKDAGSPSSIDGEKQATDNEESVSQKGSI</sequence>